<evidence type="ECO:0000313" key="11">
    <source>
        <dbReference type="EMBL" id="MCX2977860.1"/>
    </source>
</evidence>
<dbReference type="EMBL" id="SHNO01000001">
    <property type="protein sequence ID" value="MCX2977860.1"/>
    <property type="molecule type" value="Genomic_DNA"/>
</dbReference>
<dbReference type="PANTHER" id="PTHR38761:SF1">
    <property type="entry name" value="GLUTAMATE--CYSTEINE LIGASE"/>
    <property type="match status" value="1"/>
</dbReference>
<sequence>MQKELQALAQPGALATLTGINRGIEKESLRITPAGKLAQTPHPEALGSALTHSSITTDYSEALLEFITPVNDSIDSSLTKLEDIHSFTYRHLDEEILWAASMPCIVAGDEGIPVAQYGRSNVARMKTVYRYGLGHRYGRLMQAIAGIHYNFSMPDEFWEQAWHASGKTTSKADYITGRYLGLIRNFRRYSWLLIYLFGASPAVCASFLRGSENHGLEPFDGNGKSFHLPYGTALRMGGLGYNSTAQQHLNVCYNSLEQYVATLSSAIGQSHSAYSAIPTGENDDYQQLNDSLLQIENEFYSPIRPKRVAQSGEAPLKALMRGGIEYIEVRCVDISPFCPVGIDAQQVRFLDTFLLYCLLEDSPPCNDEEQATQASNLEAVVNRGRKPGLQLDEGNGAVTLCDWADTLLESMRPVAKLLDTAHGSTSYEASLAEQSAKVVDPALTPSAKILQEMQEKGLPFFRVAMAYSEQWADYFHKRPLSDETLADFEKETQRSLQAHADLEQTGSLSFSEYLEHFFAQYENLRDLH</sequence>
<evidence type="ECO:0000256" key="8">
    <source>
        <dbReference type="HAMAP-Rule" id="MF_00578"/>
    </source>
</evidence>
<accession>A0ABT3T6F8</accession>
<evidence type="ECO:0000256" key="1">
    <source>
        <dbReference type="ARBA" id="ARBA00005006"/>
    </source>
</evidence>
<feature type="domain" description="Glutamate--cysteine ligase" evidence="10">
    <location>
        <begin position="5"/>
        <end position="380"/>
    </location>
</feature>
<dbReference type="HAMAP" id="MF_00578">
    <property type="entry name" value="Glu_cys_ligase"/>
    <property type="match status" value="1"/>
</dbReference>
<dbReference type="SUPFAM" id="SSF55931">
    <property type="entry name" value="Glutamine synthetase/guanido kinase"/>
    <property type="match status" value="1"/>
</dbReference>
<comment type="pathway">
    <text evidence="1 8 9">Sulfur metabolism; glutathione biosynthesis; glutathione from L-cysteine and L-glutamate: step 1/2.</text>
</comment>
<keyword evidence="3 8" id="KW-0436">Ligase</keyword>
<evidence type="ECO:0000256" key="5">
    <source>
        <dbReference type="ARBA" id="ARBA00022741"/>
    </source>
</evidence>
<keyword evidence="6 8" id="KW-0067">ATP-binding</keyword>
<evidence type="ECO:0000256" key="2">
    <source>
        <dbReference type="ARBA" id="ARBA00008772"/>
    </source>
</evidence>
<gene>
    <name evidence="8" type="primary">gshA</name>
    <name evidence="11" type="ORF">EYC82_10895</name>
</gene>
<keyword evidence="12" id="KW-1185">Reference proteome</keyword>
<dbReference type="GO" id="GO:0004357">
    <property type="term" value="F:glutamate-cysteine ligase activity"/>
    <property type="evidence" value="ECO:0007669"/>
    <property type="project" value="UniProtKB-EC"/>
</dbReference>
<dbReference type="EC" id="6.3.2.2" evidence="8"/>
<dbReference type="Proteomes" id="UP001143304">
    <property type="component" value="Unassembled WGS sequence"/>
</dbReference>
<comment type="similarity">
    <text evidence="2 8">Belongs to the glutamate--cysteine ligase type 1 family. Type 1 subfamily.</text>
</comment>
<keyword evidence="5 8" id="KW-0547">Nucleotide-binding</keyword>
<dbReference type="InterPro" id="IPR007370">
    <property type="entry name" value="Glu_cys_ligase"/>
</dbReference>
<evidence type="ECO:0000256" key="7">
    <source>
        <dbReference type="ARBA" id="ARBA00048819"/>
    </source>
</evidence>
<protein>
    <recommendedName>
        <fullName evidence="8">Glutamate--cysteine ligase</fullName>
        <ecNumber evidence="8">6.3.2.2</ecNumber>
    </recommendedName>
    <alternativeName>
        <fullName evidence="8">Gamma-ECS</fullName>
        <shortName evidence="8">GCS</shortName>
    </alternativeName>
    <alternativeName>
        <fullName evidence="8">Gamma-glutamylcysteine synthetase</fullName>
    </alternativeName>
</protein>
<dbReference type="InterPro" id="IPR014746">
    <property type="entry name" value="Gln_synth/guanido_kin_cat_dom"/>
</dbReference>
<evidence type="ECO:0000256" key="4">
    <source>
        <dbReference type="ARBA" id="ARBA00022684"/>
    </source>
</evidence>
<evidence type="ECO:0000256" key="6">
    <source>
        <dbReference type="ARBA" id="ARBA00022840"/>
    </source>
</evidence>
<evidence type="ECO:0000313" key="12">
    <source>
        <dbReference type="Proteomes" id="UP001143304"/>
    </source>
</evidence>
<comment type="catalytic activity">
    <reaction evidence="7 8 9">
        <text>L-cysteine + L-glutamate + ATP = gamma-L-glutamyl-L-cysteine + ADP + phosphate + H(+)</text>
        <dbReference type="Rhea" id="RHEA:13285"/>
        <dbReference type="ChEBI" id="CHEBI:15378"/>
        <dbReference type="ChEBI" id="CHEBI:29985"/>
        <dbReference type="ChEBI" id="CHEBI:30616"/>
        <dbReference type="ChEBI" id="CHEBI:35235"/>
        <dbReference type="ChEBI" id="CHEBI:43474"/>
        <dbReference type="ChEBI" id="CHEBI:58173"/>
        <dbReference type="ChEBI" id="CHEBI:456216"/>
        <dbReference type="EC" id="6.3.2.2"/>
    </reaction>
</comment>
<dbReference type="InterPro" id="IPR006334">
    <property type="entry name" value="Glut_cys_ligase"/>
</dbReference>
<name>A0ABT3T6F8_9GAMM</name>
<comment type="caution">
    <text evidence="11">The sequence shown here is derived from an EMBL/GenBank/DDBJ whole genome shotgun (WGS) entry which is preliminary data.</text>
</comment>
<reference evidence="11" key="1">
    <citation type="submission" date="2019-02" db="EMBL/GenBank/DDBJ databases">
        <authorList>
            <person name="Li S.-H."/>
        </authorList>
    </citation>
    <scope>NUCLEOTIDE SEQUENCE</scope>
    <source>
        <strain evidence="11">IMCC11814</strain>
    </source>
</reference>
<evidence type="ECO:0000256" key="9">
    <source>
        <dbReference type="RuleBase" id="RU004391"/>
    </source>
</evidence>
<evidence type="ECO:0000256" key="3">
    <source>
        <dbReference type="ARBA" id="ARBA00022598"/>
    </source>
</evidence>
<evidence type="ECO:0000259" key="10">
    <source>
        <dbReference type="Pfam" id="PF04262"/>
    </source>
</evidence>
<keyword evidence="4 8" id="KW-0317">Glutathione biosynthesis</keyword>
<dbReference type="PANTHER" id="PTHR38761">
    <property type="entry name" value="GLUTAMATE--CYSTEINE LIGASE"/>
    <property type="match status" value="1"/>
</dbReference>
<dbReference type="NCBIfam" id="TIGR01434">
    <property type="entry name" value="glu_cys_ligase"/>
    <property type="match status" value="1"/>
</dbReference>
<dbReference type="Pfam" id="PF04262">
    <property type="entry name" value="Glu_cys_ligase"/>
    <property type="match status" value="1"/>
</dbReference>
<proteinExistence type="inferred from homology"/>
<organism evidence="11 12">
    <name type="scientific">Candidatus Marimicrobium litorale</name>
    <dbReference type="NCBI Taxonomy" id="2518991"/>
    <lineage>
        <taxon>Bacteria</taxon>
        <taxon>Pseudomonadati</taxon>
        <taxon>Pseudomonadota</taxon>
        <taxon>Gammaproteobacteria</taxon>
        <taxon>Cellvibrionales</taxon>
        <taxon>Halieaceae</taxon>
        <taxon>Marimicrobium</taxon>
    </lineage>
</organism>
<dbReference type="Gene3D" id="3.30.590.20">
    <property type="match status" value="1"/>
</dbReference>